<sequence length="555" mass="62093">MNINFKEVVYTFLGEHKVLTSAHLILALTLTPINDILLPHLYGKLVSAVEKRASPVRPLVYVILALATVQVGSFVRDILDMYTQPLLFDSIKTRMVDALLTKYDGNIVEPNTGQVVSKVVRAPDIIAWWTSVILEYFIPQLFAFCFALAYFLYYDRYLAASLMFLVIAVIVLLVFSPTRCVQQSVRREQMLDNVHEDVEDVLRNLISVYSNDTSADEVNLLHQSGLRFQKANMLAMSCLLKFKAIGVPIIITFVAVVVLRCCVLIQSGRLETGTFVSIFMITTSMVGSLMWLVSIIKASTLDIGTIVEAQHLFSKEEQPPPVPLHDPARAPPRPDGIGFHRVTYKHPTSKRPVLTDLTAHFESGERTVITGNIGSGKSTILKLMMAFIQPQKGDIYVTGQWYSQTSPRDVRRKVAYMPQEAILFDRTIAANILYGSPEKSLQDVHDIVDQLGVWKVFQNMTDGLHTMVGKSGSKLSGGQRQLIWFMRIILRDPDIIILDEPTAAMDEATKEVLMQALRVVAQGRTIIMVTHDADLLSFATRHVNLEPASDASDIE</sequence>
<evidence type="ECO:0000256" key="5">
    <source>
        <dbReference type="ARBA" id="ARBA00022989"/>
    </source>
</evidence>
<name>A0A2J7ZM61_9CHLO</name>
<evidence type="ECO:0000256" key="2">
    <source>
        <dbReference type="ARBA" id="ARBA00022692"/>
    </source>
</evidence>
<evidence type="ECO:0000259" key="8">
    <source>
        <dbReference type="PROSITE" id="PS50893"/>
    </source>
</evidence>
<dbReference type="AlphaFoldDB" id="A0A2J7ZM61"/>
<dbReference type="Proteomes" id="UP000236333">
    <property type="component" value="Unassembled WGS sequence"/>
</dbReference>
<dbReference type="InterPro" id="IPR003593">
    <property type="entry name" value="AAA+_ATPase"/>
</dbReference>
<proteinExistence type="predicted"/>
<feature type="transmembrane region" description="Helical" evidence="7">
    <location>
        <begin position="157"/>
        <end position="175"/>
    </location>
</feature>
<dbReference type="SMART" id="SM00382">
    <property type="entry name" value="AAA"/>
    <property type="match status" value="1"/>
</dbReference>
<gene>
    <name evidence="10" type="ORF">TSOC_012768</name>
</gene>
<dbReference type="GO" id="GO:0015421">
    <property type="term" value="F:ABC-type oligopeptide transporter activity"/>
    <property type="evidence" value="ECO:0007669"/>
    <property type="project" value="TreeGrafter"/>
</dbReference>
<comment type="subcellular location">
    <subcellularLocation>
        <location evidence="1">Membrane</location>
        <topology evidence="1">Multi-pass membrane protein</topology>
    </subcellularLocation>
</comment>
<protein>
    <submittedName>
        <fullName evidence="10">ABC transporter B family member 5</fullName>
    </submittedName>
</protein>
<dbReference type="Pfam" id="PF00664">
    <property type="entry name" value="ABC_membrane"/>
    <property type="match status" value="1"/>
</dbReference>
<feature type="domain" description="ABC transporter" evidence="8">
    <location>
        <begin position="337"/>
        <end position="554"/>
    </location>
</feature>
<feature type="transmembrane region" description="Helical" evidence="7">
    <location>
        <begin position="275"/>
        <end position="296"/>
    </location>
</feature>
<dbReference type="InterPro" id="IPR011527">
    <property type="entry name" value="ABC1_TM_dom"/>
</dbReference>
<dbReference type="SUPFAM" id="SSF52540">
    <property type="entry name" value="P-loop containing nucleoside triphosphate hydrolases"/>
    <property type="match status" value="1"/>
</dbReference>
<dbReference type="Gene3D" id="1.20.1560.10">
    <property type="entry name" value="ABC transporter type 1, transmembrane domain"/>
    <property type="match status" value="1"/>
</dbReference>
<dbReference type="OrthoDB" id="539872at2759"/>
<dbReference type="PROSITE" id="PS50893">
    <property type="entry name" value="ABC_TRANSPORTER_2"/>
    <property type="match status" value="1"/>
</dbReference>
<evidence type="ECO:0000259" key="9">
    <source>
        <dbReference type="PROSITE" id="PS50929"/>
    </source>
</evidence>
<dbReference type="GO" id="GO:0005524">
    <property type="term" value="F:ATP binding"/>
    <property type="evidence" value="ECO:0007669"/>
    <property type="project" value="UniProtKB-KW"/>
</dbReference>
<dbReference type="PROSITE" id="PS50929">
    <property type="entry name" value="ABC_TM1F"/>
    <property type="match status" value="1"/>
</dbReference>
<evidence type="ECO:0000313" key="11">
    <source>
        <dbReference type="Proteomes" id="UP000236333"/>
    </source>
</evidence>
<feature type="transmembrane region" description="Helical" evidence="7">
    <location>
        <begin position="20"/>
        <end position="38"/>
    </location>
</feature>
<feature type="transmembrane region" description="Helical" evidence="7">
    <location>
        <begin position="242"/>
        <end position="263"/>
    </location>
</feature>
<feature type="transmembrane region" description="Helical" evidence="7">
    <location>
        <begin position="126"/>
        <end position="150"/>
    </location>
</feature>
<dbReference type="PANTHER" id="PTHR43394">
    <property type="entry name" value="ATP-DEPENDENT PERMEASE MDL1, MITOCHONDRIAL"/>
    <property type="match status" value="1"/>
</dbReference>
<dbReference type="SUPFAM" id="SSF90123">
    <property type="entry name" value="ABC transporter transmembrane region"/>
    <property type="match status" value="1"/>
</dbReference>
<dbReference type="InterPro" id="IPR027417">
    <property type="entry name" value="P-loop_NTPase"/>
</dbReference>
<dbReference type="InterPro" id="IPR003439">
    <property type="entry name" value="ABC_transporter-like_ATP-bd"/>
</dbReference>
<organism evidence="10 11">
    <name type="scientific">Tetrabaena socialis</name>
    <dbReference type="NCBI Taxonomy" id="47790"/>
    <lineage>
        <taxon>Eukaryota</taxon>
        <taxon>Viridiplantae</taxon>
        <taxon>Chlorophyta</taxon>
        <taxon>core chlorophytes</taxon>
        <taxon>Chlorophyceae</taxon>
        <taxon>CS clade</taxon>
        <taxon>Chlamydomonadales</taxon>
        <taxon>Tetrabaenaceae</taxon>
        <taxon>Tetrabaena</taxon>
    </lineage>
</organism>
<keyword evidence="11" id="KW-1185">Reference proteome</keyword>
<evidence type="ECO:0000256" key="6">
    <source>
        <dbReference type="ARBA" id="ARBA00023136"/>
    </source>
</evidence>
<keyword evidence="4" id="KW-0067">ATP-binding</keyword>
<dbReference type="EMBL" id="PGGS01000925">
    <property type="protein sequence ID" value="PNH01356.1"/>
    <property type="molecule type" value="Genomic_DNA"/>
</dbReference>
<comment type="caution">
    <text evidence="10">The sequence shown here is derived from an EMBL/GenBank/DDBJ whole genome shotgun (WGS) entry which is preliminary data.</text>
</comment>
<keyword evidence="6 7" id="KW-0472">Membrane</keyword>
<dbReference type="InterPro" id="IPR039421">
    <property type="entry name" value="Type_1_exporter"/>
</dbReference>
<dbReference type="Gene3D" id="3.40.50.300">
    <property type="entry name" value="P-loop containing nucleotide triphosphate hydrolases"/>
    <property type="match status" value="1"/>
</dbReference>
<keyword evidence="5 7" id="KW-1133">Transmembrane helix</keyword>
<evidence type="ECO:0000256" key="7">
    <source>
        <dbReference type="SAM" id="Phobius"/>
    </source>
</evidence>
<evidence type="ECO:0000313" key="10">
    <source>
        <dbReference type="EMBL" id="PNH01356.1"/>
    </source>
</evidence>
<evidence type="ECO:0000256" key="4">
    <source>
        <dbReference type="ARBA" id="ARBA00022840"/>
    </source>
</evidence>
<keyword evidence="3" id="KW-0547">Nucleotide-binding</keyword>
<dbReference type="GO" id="GO:0016020">
    <property type="term" value="C:membrane"/>
    <property type="evidence" value="ECO:0007669"/>
    <property type="project" value="UniProtKB-SubCell"/>
</dbReference>
<evidence type="ECO:0000256" key="1">
    <source>
        <dbReference type="ARBA" id="ARBA00004141"/>
    </source>
</evidence>
<accession>A0A2J7ZM61</accession>
<dbReference type="InterPro" id="IPR036640">
    <property type="entry name" value="ABC1_TM_sf"/>
</dbReference>
<reference evidence="10 11" key="1">
    <citation type="journal article" date="2017" name="Mol. Biol. Evol.">
        <title>The 4-celled Tetrabaena socialis nuclear genome reveals the essential components for genetic control of cell number at the origin of multicellularity in the volvocine lineage.</title>
        <authorList>
            <person name="Featherston J."/>
            <person name="Arakaki Y."/>
            <person name="Hanschen E.R."/>
            <person name="Ferris P.J."/>
            <person name="Michod R.E."/>
            <person name="Olson B.J.S.C."/>
            <person name="Nozaki H."/>
            <person name="Durand P.M."/>
        </authorList>
    </citation>
    <scope>NUCLEOTIDE SEQUENCE [LARGE SCALE GENOMIC DNA]</scope>
    <source>
        <strain evidence="10 11">NIES-571</strain>
    </source>
</reference>
<dbReference type="Pfam" id="PF00005">
    <property type="entry name" value="ABC_tran"/>
    <property type="match status" value="1"/>
</dbReference>
<dbReference type="PANTHER" id="PTHR43394:SF1">
    <property type="entry name" value="ATP-BINDING CASSETTE SUB-FAMILY B MEMBER 10, MITOCHONDRIAL"/>
    <property type="match status" value="1"/>
</dbReference>
<evidence type="ECO:0000256" key="3">
    <source>
        <dbReference type="ARBA" id="ARBA00022741"/>
    </source>
</evidence>
<feature type="transmembrane region" description="Helical" evidence="7">
    <location>
        <begin position="59"/>
        <end position="79"/>
    </location>
</feature>
<dbReference type="GO" id="GO:0016887">
    <property type="term" value="F:ATP hydrolysis activity"/>
    <property type="evidence" value="ECO:0007669"/>
    <property type="project" value="InterPro"/>
</dbReference>
<keyword evidence="2 7" id="KW-0812">Transmembrane</keyword>
<feature type="domain" description="ABC transmembrane type-1" evidence="9">
    <location>
        <begin position="36"/>
        <end position="301"/>
    </location>
</feature>